<evidence type="ECO:0000313" key="1">
    <source>
        <dbReference type="EMBL" id="ESQ93405.1"/>
    </source>
</evidence>
<dbReference type="AlphaFoldDB" id="V4Q6D9"/>
<protein>
    <recommendedName>
        <fullName evidence="3">DUF5063 domain-containing protein</fullName>
    </recommendedName>
</protein>
<reference evidence="1 2" key="1">
    <citation type="journal article" date="2014" name="Nature">
        <title>Sequential evolution of bacterial morphology by co-option of a developmental regulator.</title>
        <authorList>
            <person name="Jiang C."/>
            <person name="Brown P.J."/>
            <person name="Ducret A."/>
            <person name="Brun Y.V."/>
        </authorList>
    </citation>
    <scope>NUCLEOTIDE SEQUENCE [LARGE SCALE GENOMIC DNA]</scope>
    <source>
        <strain evidence="1 2">DSM 16100</strain>
    </source>
</reference>
<dbReference type="RefSeq" id="WP_018080526.1">
    <property type="nucleotide sequence ID" value="NZ_AQWM01000002.1"/>
</dbReference>
<dbReference type="Gene3D" id="1.20.120.1550">
    <property type="entry name" value="Protein of unknown function DUF5063"/>
    <property type="match status" value="1"/>
</dbReference>
<dbReference type="OrthoDB" id="7390621at2"/>
<dbReference type="Proteomes" id="UP000017837">
    <property type="component" value="Unassembled WGS sequence"/>
</dbReference>
<proteinExistence type="predicted"/>
<gene>
    <name evidence="1" type="ORF">ABENE_05750</name>
</gene>
<name>V4Q6D9_9CAUL</name>
<dbReference type="EMBL" id="AWGB01000008">
    <property type="protein sequence ID" value="ESQ93405.1"/>
    <property type="molecule type" value="Genomic_DNA"/>
</dbReference>
<keyword evidence="2" id="KW-1185">Reference proteome</keyword>
<sequence>MDGWPDFQRKPTLSEQQNLTQLIEHYLGFILLPERIGEDGGVKTDAPMHILDQLAIRTHDKSGIIPENEGEDVVRLDYQDTYKSLTQHFPDYSYYSAVLDINDAVKDDNLAAADPLDDLADIAVDLAAVIAVSEKYGEAAGQYAFVESYRIHWGYHLRQLQVYLHCQMTGC</sequence>
<dbReference type="PATRIC" id="fig|1121022.4.peg.1144"/>
<dbReference type="STRING" id="1121022.GCA_000376105_00859"/>
<evidence type="ECO:0008006" key="3">
    <source>
        <dbReference type="Google" id="ProtNLM"/>
    </source>
</evidence>
<comment type="caution">
    <text evidence="1">The sequence shown here is derived from an EMBL/GenBank/DDBJ whole genome shotgun (WGS) entry which is preliminary data.</text>
</comment>
<evidence type="ECO:0000313" key="2">
    <source>
        <dbReference type="Proteomes" id="UP000017837"/>
    </source>
</evidence>
<accession>V4Q6D9</accession>
<dbReference type="InterPro" id="IPR038312">
    <property type="entry name" value="DUF5063_sf"/>
</dbReference>
<organism evidence="1 2">
    <name type="scientific">Asticcacaulis benevestitus DSM 16100 = ATCC BAA-896</name>
    <dbReference type="NCBI Taxonomy" id="1121022"/>
    <lineage>
        <taxon>Bacteria</taxon>
        <taxon>Pseudomonadati</taxon>
        <taxon>Pseudomonadota</taxon>
        <taxon>Alphaproteobacteria</taxon>
        <taxon>Caulobacterales</taxon>
        <taxon>Caulobacteraceae</taxon>
        <taxon>Asticcacaulis</taxon>
    </lineage>
</organism>